<evidence type="ECO:0000313" key="2">
    <source>
        <dbReference type="EMBL" id="KKL10317.1"/>
    </source>
</evidence>
<dbReference type="AlphaFoldDB" id="A0A0F9B960"/>
<evidence type="ECO:0008006" key="3">
    <source>
        <dbReference type="Google" id="ProtNLM"/>
    </source>
</evidence>
<organism evidence="2">
    <name type="scientific">marine sediment metagenome</name>
    <dbReference type="NCBI Taxonomy" id="412755"/>
    <lineage>
        <taxon>unclassified sequences</taxon>
        <taxon>metagenomes</taxon>
        <taxon>ecological metagenomes</taxon>
    </lineage>
</organism>
<name>A0A0F9B960_9ZZZZ</name>
<accession>A0A0F9B960</accession>
<evidence type="ECO:0000256" key="1">
    <source>
        <dbReference type="SAM" id="MobiDB-lite"/>
    </source>
</evidence>
<sequence>MKRVLSAPEDRQEIFDRFFAYIEEWKIRLVLREWDIILHLEESAFKAKDGGGSGASTETHPKYNDATLTLRLPDGTTWTDSEIEDTAIHELMHVLVSTWFAVWERTHRKPLSPQIYNMLLVSEEQLCTRLALGFMRTKYPRRKAHSSSSGEAAQGQVSPRRRQSPQ</sequence>
<feature type="region of interest" description="Disordered" evidence="1">
    <location>
        <begin position="141"/>
        <end position="166"/>
    </location>
</feature>
<gene>
    <name evidence="2" type="ORF">LCGC14_2557030</name>
</gene>
<feature type="compositionally biased region" description="Polar residues" evidence="1">
    <location>
        <begin position="146"/>
        <end position="157"/>
    </location>
</feature>
<protein>
    <recommendedName>
        <fullName evidence="3">SprT-like domain-containing protein</fullName>
    </recommendedName>
</protein>
<comment type="caution">
    <text evidence="2">The sequence shown here is derived from an EMBL/GenBank/DDBJ whole genome shotgun (WGS) entry which is preliminary data.</text>
</comment>
<dbReference type="EMBL" id="LAZR01042108">
    <property type="protein sequence ID" value="KKL10317.1"/>
    <property type="molecule type" value="Genomic_DNA"/>
</dbReference>
<reference evidence="2" key="1">
    <citation type="journal article" date="2015" name="Nature">
        <title>Complex archaea that bridge the gap between prokaryotes and eukaryotes.</title>
        <authorList>
            <person name="Spang A."/>
            <person name="Saw J.H."/>
            <person name="Jorgensen S.L."/>
            <person name="Zaremba-Niedzwiedzka K."/>
            <person name="Martijn J."/>
            <person name="Lind A.E."/>
            <person name="van Eijk R."/>
            <person name="Schleper C."/>
            <person name="Guy L."/>
            <person name="Ettema T.J."/>
        </authorList>
    </citation>
    <scope>NUCLEOTIDE SEQUENCE</scope>
</reference>
<proteinExistence type="predicted"/>